<dbReference type="EMBL" id="CAJOBH010242695">
    <property type="protein sequence ID" value="CAF5114757.1"/>
    <property type="molecule type" value="Genomic_DNA"/>
</dbReference>
<dbReference type="Proteomes" id="UP000676336">
    <property type="component" value="Unassembled WGS sequence"/>
</dbReference>
<dbReference type="AlphaFoldDB" id="A0A8S2P3W4"/>
<comment type="caution">
    <text evidence="1">The sequence shown here is derived from an EMBL/GenBank/DDBJ whole genome shotgun (WGS) entry which is preliminary data.</text>
</comment>
<dbReference type="EMBL" id="CAJOBI010005171">
    <property type="protein sequence ID" value="CAF4024007.1"/>
    <property type="molecule type" value="Genomic_DNA"/>
</dbReference>
<evidence type="ECO:0000313" key="3">
    <source>
        <dbReference type="Proteomes" id="UP000676336"/>
    </source>
</evidence>
<gene>
    <name evidence="2" type="ORF">BYL167_LOCUS66205</name>
    <name evidence="1" type="ORF">SMN809_LOCUS13186</name>
</gene>
<proteinExistence type="predicted"/>
<organism evidence="1 3">
    <name type="scientific">Rotaria magnacalcarata</name>
    <dbReference type="NCBI Taxonomy" id="392030"/>
    <lineage>
        <taxon>Eukaryota</taxon>
        <taxon>Metazoa</taxon>
        <taxon>Spiralia</taxon>
        <taxon>Gnathifera</taxon>
        <taxon>Rotifera</taxon>
        <taxon>Eurotatoria</taxon>
        <taxon>Bdelloidea</taxon>
        <taxon>Philodinida</taxon>
        <taxon>Philodinidae</taxon>
        <taxon>Rotaria</taxon>
    </lineage>
</organism>
<feature type="non-terminal residue" evidence="1">
    <location>
        <position position="24"/>
    </location>
</feature>
<evidence type="ECO:0000313" key="1">
    <source>
        <dbReference type="EMBL" id="CAF4024007.1"/>
    </source>
</evidence>
<evidence type="ECO:0000313" key="2">
    <source>
        <dbReference type="EMBL" id="CAF5114757.1"/>
    </source>
</evidence>
<reference evidence="1" key="1">
    <citation type="submission" date="2021-02" db="EMBL/GenBank/DDBJ databases">
        <authorList>
            <person name="Nowell W R."/>
        </authorList>
    </citation>
    <scope>NUCLEOTIDE SEQUENCE</scope>
</reference>
<protein>
    <submittedName>
        <fullName evidence="1">Uncharacterized protein</fullName>
    </submittedName>
</protein>
<accession>A0A8S2P3W4</accession>
<dbReference type="Proteomes" id="UP000681967">
    <property type="component" value="Unassembled WGS sequence"/>
</dbReference>
<name>A0A8S2P3W4_9BILA</name>
<sequence>MTTTSKNNESIVKQWTSIDLKSMQ</sequence>